<name>A0A158M2Y6_9BORD</name>
<dbReference type="RefSeq" id="WP_005013696.1">
    <property type="nucleotide sequence ID" value="NZ_JFZZ01000121.1"/>
</dbReference>
<dbReference type="Proteomes" id="UP000026682">
    <property type="component" value="Unassembled WGS sequence"/>
</dbReference>
<dbReference type="GeneID" id="93120081"/>
<protein>
    <submittedName>
        <fullName evidence="1">KR domain protein</fullName>
    </submittedName>
</protein>
<dbReference type="InterPro" id="IPR002347">
    <property type="entry name" value="SDR_fam"/>
</dbReference>
<reference evidence="1 2" key="1">
    <citation type="submission" date="2014-03" db="EMBL/GenBank/DDBJ databases">
        <title>Genome sequence of Bordetella holmseii.</title>
        <authorList>
            <person name="Harvill E."/>
            <person name="Goodfield L.L."/>
            <person name="Ivanov Y."/>
            <person name="Meyer J.A."/>
            <person name="Newth C."/>
            <person name="Cassiday P."/>
            <person name="Tondella M.L."/>
            <person name="Liao P."/>
            <person name="Zimmerman J."/>
            <person name="Meert K."/>
            <person name="Wessel D."/>
            <person name="Berger J."/>
            <person name="Dean J.M."/>
            <person name="Holubkov R."/>
            <person name="Burr J."/>
            <person name="Liu T."/>
            <person name="Brinkac L.M."/>
            <person name="Sanka R."/>
            <person name="Kim M."/>
            <person name="Losada L."/>
        </authorList>
    </citation>
    <scope>NUCLEOTIDE SEQUENCE [LARGE SCALE GENOMIC DNA]</scope>
    <source>
        <strain evidence="1 2">CDC-H585-BH</strain>
    </source>
</reference>
<dbReference type="GO" id="GO:0008667">
    <property type="term" value="F:2,3-dihydro-2,3-dihydroxybenzoate dehydrogenase activity"/>
    <property type="evidence" value="ECO:0007669"/>
    <property type="project" value="InterPro"/>
</dbReference>
<dbReference type="PATRIC" id="fig|1331206.3.peg.2970"/>
<gene>
    <name evidence="1" type="ORF">L497_2062</name>
</gene>
<dbReference type="GO" id="GO:0019290">
    <property type="term" value="P:siderophore biosynthetic process"/>
    <property type="evidence" value="ECO:0007669"/>
    <property type="project" value="InterPro"/>
</dbReference>
<accession>A0A158M2Y6</accession>
<dbReference type="Gene3D" id="3.40.50.720">
    <property type="entry name" value="NAD(P)-binding Rossmann-like Domain"/>
    <property type="match status" value="1"/>
</dbReference>
<dbReference type="PANTHER" id="PTHR43431:SF7">
    <property type="entry name" value="OXIDOREDUCTASE, SHORT CHAIN DEHYDROGENASE_REDUCTASE FAMILY (AFU_ORTHOLOGUE AFUA_5G14000)"/>
    <property type="match status" value="1"/>
</dbReference>
<comment type="caution">
    <text evidence="1">The sequence shown here is derived from an EMBL/GenBank/DDBJ whole genome shotgun (WGS) entry which is preliminary data.</text>
</comment>
<dbReference type="EMBL" id="JFZZ01000121">
    <property type="protein sequence ID" value="KAK88292.1"/>
    <property type="molecule type" value="Genomic_DNA"/>
</dbReference>
<dbReference type="STRING" id="35814.BBB42_08780"/>
<dbReference type="PANTHER" id="PTHR43431">
    <property type="entry name" value="OXIDOREDUCTASE, SHORT CHAIN DEHYDROGENASE/REDUCTASE FAMILY (AFU_ORTHOLOGUE AFUA_5G14000)"/>
    <property type="match status" value="1"/>
</dbReference>
<dbReference type="SUPFAM" id="SSF51735">
    <property type="entry name" value="NAD(P)-binding Rossmann-fold domains"/>
    <property type="match status" value="1"/>
</dbReference>
<dbReference type="Pfam" id="PF00106">
    <property type="entry name" value="adh_short"/>
    <property type="match status" value="1"/>
</dbReference>
<dbReference type="PRINTS" id="PR01397">
    <property type="entry name" value="DHBDHDRGNASE"/>
</dbReference>
<dbReference type="InterPro" id="IPR036291">
    <property type="entry name" value="NAD(P)-bd_dom_sf"/>
</dbReference>
<sequence length="217" mass="23131">MKTYLGLGTGPGVGYETAAEFARQGFDVVLVARRADTVNPLAQRINAAGYRAQARTVDVTDIDSVASLIRDIEQERGGIDVLHYNVASLRQASIEQLRREDISSDLLANVGGAVAAVQAAAGQMLARRQGAVLITGGGLGLYPHPDYLTLSIGKAAIRALALALFEPFKAQGVHVATVTIAKFIDANSPDTKAVASLFWQMYQQPQEAWTAETVYGT</sequence>
<evidence type="ECO:0000313" key="1">
    <source>
        <dbReference type="EMBL" id="KAK88292.1"/>
    </source>
</evidence>
<organism evidence="1 2">
    <name type="scientific">Bordetella holmesii CDC-H585-BH</name>
    <dbReference type="NCBI Taxonomy" id="1331206"/>
    <lineage>
        <taxon>Bacteria</taxon>
        <taxon>Pseudomonadati</taxon>
        <taxon>Pseudomonadota</taxon>
        <taxon>Betaproteobacteria</taxon>
        <taxon>Burkholderiales</taxon>
        <taxon>Alcaligenaceae</taxon>
        <taxon>Bordetella</taxon>
    </lineage>
</organism>
<proteinExistence type="predicted"/>
<dbReference type="InterPro" id="IPR003560">
    <property type="entry name" value="DHB_DH"/>
</dbReference>
<dbReference type="AlphaFoldDB" id="A0A158M2Y6"/>
<evidence type="ECO:0000313" key="2">
    <source>
        <dbReference type="Proteomes" id="UP000026682"/>
    </source>
</evidence>